<dbReference type="InterPro" id="IPR000086">
    <property type="entry name" value="NUDIX_hydrolase_dom"/>
</dbReference>
<evidence type="ECO:0000256" key="4">
    <source>
        <dbReference type="ARBA" id="ARBA00012381"/>
    </source>
</evidence>
<keyword evidence="8" id="KW-0520">NAD</keyword>
<dbReference type="AlphaFoldDB" id="A0A2S6GDZ5"/>
<dbReference type="InterPro" id="IPR020084">
    <property type="entry name" value="NUDIX_hydrolase_CS"/>
</dbReference>
<evidence type="ECO:0000256" key="1">
    <source>
        <dbReference type="ARBA" id="ARBA00001946"/>
    </source>
</evidence>
<dbReference type="Gene3D" id="3.90.79.20">
    <property type="match status" value="1"/>
</dbReference>
<dbReference type="EMBL" id="PTIX01000028">
    <property type="protein sequence ID" value="PPK63430.1"/>
    <property type="molecule type" value="Genomic_DNA"/>
</dbReference>
<dbReference type="GO" id="GO:0005829">
    <property type="term" value="C:cytosol"/>
    <property type="evidence" value="ECO:0007669"/>
    <property type="project" value="TreeGrafter"/>
</dbReference>
<comment type="cofactor">
    <cofactor evidence="2">
        <name>Zn(2+)</name>
        <dbReference type="ChEBI" id="CHEBI:29105"/>
    </cofactor>
</comment>
<protein>
    <recommendedName>
        <fullName evidence="4">NAD(+) diphosphatase</fullName>
        <ecNumber evidence="4">3.6.1.22</ecNumber>
    </recommendedName>
</protein>
<evidence type="ECO:0000256" key="7">
    <source>
        <dbReference type="ARBA" id="ARBA00022842"/>
    </source>
</evidence>
<dbReference type="InterPro" id="IPR015376">
    <property type="entry name" value="Znr_NADH_PPase"/>
</dbReference>
<dbReference type="GO" id="GO:0006742">
    <property type="term" value="P:NADP+ catabolic process"/>
    <property type="evidence" value="ECO:0007669"/>
    <property type="project" value="TreeGrafter"/>
</dbReference>
<feature type="domain" description="Nudix hydrolase" evidence="10">
    <location>
        <begin position="181"/>
        <end position="311"/>
    </location>
</feature>
<dbReference type="PANTHER" id="PTHR42904:SF6">
    <property type="entry name" value="NAD-CAPPED RNA HYDROLASE NUDT12"/>
    <property type="match status" value="1"/>
</dbReference>
<name>A0A2S6GDZ5_9PSEU</name>
<comment type="catalytic activity">
    <reaction evidence="9">
        <text>a 5'-end NAD(+)-phospho-ribonucleoside in mRNA + H2O = a 5'-end phospho-adenosine-phospho-ribonucleoside in mRNA + beta-nicotinamide D-ribonucleotide + 2 H(+)</text>
        <dbReference type="Rhea" id="RHEA:60876"/>
        <dbReference type="Rhea" id="RHEA-COMP:15698"/>
        <dbReference type="Rhea" id="RHEA-COMP:15719"/>
        <dbReference type="ChEBI" id="CHEBI:14649"/>
        <dbReference type="ChEBI" id="CHEBI:15377"/>
        <dbReference type="ChEBI" id="CHEBI:15378"/>
        <dbReference type="ChEBI" id="CHEBI:144029"/>
        <dbReference type="ChEBI" id="CHEBI:144051"/>
    </reaction>
    <physiologicalReaction direction="left-to-right" evidence="9">
        <dbReference type="Rhea" id="RHEA:60877"/>
    </physiologicalReaction>
</comment>
<comment type="cofactor">
    <cofactor evidence="1">
        <name>Mg(2+)</name>
        <dbReference type="ChEBI" id="CHEBI:18420"/>
    </cofactor>
</comment>
<dbReference type="GO" id="GO:0019677">
    <property type="term" value="P:NAD+ catabolic process"/>
    <property type="evidence" value="ECO:0007669"/>
    <property type="project" value="TreeGrafter"/>
</dbReference>
<keyword evidence="6" id="KW-0378">Hydrolase</keyword>
<dbReference type="RefSeq" id="WP_104482740.1">
    <property type="nucleotide sequence ID" value="NZ_CP154825.1"/>
</dbReference>
<dbReference type="PROSITE" id="PS51462">
    <property type="entry name" value="NUDIX"/>
    <property type="match status" value="1"/>
</dbReference>
<comment type="similarity">
    <text evidence="3">Belongs to the Nudix hydrolase family. NudC subfamily.</text>
</comment>
<evidence type="ECO:0000256" key="9">
    <source>
        <dbReference type="ARBA" id="ARBA00023679"/>
    </source>
</evidence>
<dbReference type="GO" id="GO:0035529">
    <property type="term" value="F:NADH pyrophosphatase activity"/>
    <property type="evidence" value="ECO:0007669"/>
    <property type="project" value="TreeGrafter"/>
</dbReference>
<organism evidence="11 12">
    <name type="scientific">Actinokineospora auranticolor</name>
    <dbReference type="NCBI Taxonomy" id="155976"/>
    <lineage>
        <taxon>Bacteria</taxon>
        <taxon>Bacillati</taxon>
        <taxon>Actinomycetota</taxon>
        <taxon>Actinomycetes</taxon>
        <taxon>Pseudonocardiales</taxon>
        <taxon>Pseudonocardiaceae</taxon>
        <taxon>Actinokineospora</taxon>
    </lineage>
</organism>
<sequence length="328" mass="35487">MTQPLPFQLSGLPTLSRSAVDRDEAARKDEGRLDQLWKVGQVLLVDKKGRVPLLPGDTALALRPATAVSDSRPPDARLLGQLGDAAYWSLHTDADLRPVDPPPGSWGLWIGAEDADGVRWQDLRTIGAQLNDVDAGLFTTAVGLANWHARAGFCAKCGSAVEVVAAGWASRCTGCGREEYPRTDPAVICLVHDGVGVNGEQVLLARGANWPEGRFSVLAGFVETGESLEACVRREILEEVGLRVRDIRYLGSQPWPFPRSIMLGFTARADRALPFALAEGEIEEARWVSREQVRATLDAGGVLDDLVLSGQTSIARQMIESWASCTDH</sequence>
<proteinExistence type="inferred from homology"/>
<dbReference type="InterPro" id="IPR050241">
    <property type="entry name" value="NAD-cap_RNA_hydrolase_NudC"/>
</dbReference>
<dbReference type="PROSITE" id="PS00893">
    <property type="entry name" value="NUDIX_BOX"/>
    <property type="match status" value="1"/>
</dbReference>
<evidence type="ECO:0000313" key="11">
    <source>
        <dbReference type="EMBL" id="PPK63430.1"/>
    </source>
</evidence>
<evidence type="ECO:0000256" key="3">
    <source>
        <dbReference type="ARBA" id="ARBA00009595"/>
    </source>
</evidence>
<dbReference type="Proteomes" id="UP000239203">
    <property type="component" value="Unassembled WGS sequence"/>
</dbReference>
<evidence type="ECO:0000256" key="5">
    <source>
        <dbReference type="ARBA" id="ARBA00022723"/>
    </source>
</evidence>
<dbReference type="OrthoDB" id="9791656at2"/>
<reference evidence="11 12" key="1">
    <citation type="submission" date="2018-02" db="EMBL/GenBank/DDBJ databases">
        <title>Genomic Encyclopedia of Archaeal and Bacterial Type Strains, Phase II (KMG-II): from individual species to whole genera.</title>
        <authorList>
            <person name="Goeker M."/>
        </authorList>
    </citation>
    <scope>NUCLEOTIDE SEQUENCE [LARGE SCALE GENOMIC DNA]</scope>
    <source>
        <strain evidence="11 12">YU 961-1</strain>
    </source>
</reference>
<evidence type="ECO:0000313" key="12">
    <source>
        <dbReference type="Proteomes" id="UP000239203"/>
    </source>
</evidence>
<evidence type="ECO:0000256" key="6">
    <source>
        <dbReference type="ARBA" id="ARBA00022801"/>
    </source>
</evidence>
<dbReference type="Pfam" id="PF09297">
    <property type="entry name" value="Zn_ribbon_NUD"/>
    <property type="match status" value="1"/>
</dbReference>
<dbReference type="CDD" id="cd03429">
    <property type="entry name" value="NUDIX_NADH_pyrophosphatase_Nudt13"/>
    <property type="match status" value="1"/>
</dbReference>
<dbReference type="InterPro" id="IPR015797">
    <property type="entry name" value="NUDIX_hydrolase-like_dom_sf"/>
</dbReference>
<dbReference type="InterPro" id="IPR049734">
    <property type="entry name" value="NudC-like_C"/>
</dbReference>
<evidence type="ECO:0000256" key="2">
    <source>
        <dbReference type="ARBA" id="ARBA00001947"/>
    </source>
</evidence>
<dbReference type="Pfam" id="PF09296">
    <property type="entry name" value="NUDIX-like"/>
    <property type="match status" value="1"/>
</dbReference>
<keyword evidence="12" id="KW-1185">Reference proteome</keyword>
<dbReference type="GO" id="GO:0046872">
    <property type="term" value="F:metal ion binding"/>
    <property type="evidence" value="ECO:0007669"/>
    <property type="project" value="UniProtKB-KW"/>
</dbReference>
<dbReference type="EC" id="3.6.1.22" evidence="4"/>
<keyword evidence="5" id="KW-0479">Metal-binding</keyword>
<evidence type="ECO:0000256" key="8">
    <source>
        <dbReference type="ARBA" id="ARBA00023027"/>
    </source>
</evidence>
<dbReference type="Gene3D" id="3.90.79.10">
    <property type="entry name" value="Nucleoside Triphosphate Pyrophosphohydrolase"/>
    <property type="match status" value="1"/>
</dbReference>
<gene>
    <name evidence="11" type="ORF">CLV40_12843</name>
</gene>
<dbReference type="NCBIfam" id="NF001299">
    <property type="entry name" value="PRK00241.1"/>
    <property type="match status" value="1"/>
</dbReference>
<dbReference type="SUPFAM" id="SSF55811">
    <property type="entry name" value="Nudix"/>
    <property type="match status" value="1"/>
</dbReference>
<accession>A0A2S6GDZ5</accession>
<dbReference type="PANTHER" id="PTHR42904">
    <property type="entry name" value="NUDIX HYDROLASE, NUDC SUBFAMILY"/>
    <property type="match status" value="1"/>
</dbReference>
<evidence type="ECO:0000259" key="10">
    <source>
        <dbReference type="PROSITE" id="PS51462"/>
    </source>
</evidence>
<dbReference type="Pfam" id="PF00293">
    <property type="entry name" value="NUDIX"/>
    <property type="match status" value="1"/>
</dbReference>
<keyword evidence="7" id="KW-0460">Magnesium</keyword>
<comment type="caution">
    <text evidence="11">The sequence shown here is derived from an EMBL/GenBank/DDBJ whole genome shotgun (WGS) entry which is preliminary data.</text>
</comment>
<dbReference type="InterPro" id="IPR015375">
    <property type="entry name" value="NADH_PPase-like_N"/>
</dbReference>